<evidence type="ECO:0000313" key="3">
    <source>
        <dbReference type="Proteomes" id="UP000886885"/>
    </source>
</evidence>
<evidence type="ECO:0008006" key="4">
    <source>
        <dbReference type="Google" id="ProtNLM"/>
    </source>
</evidence>
<proteinExistence type="predicted"/>
<evidence type="ECO:0000256" key="1">
    <source>
        <dbReference type="SAM" id="MobiDB-lite"/>
    </source>
</evidence>
<evidence type="ECO:0000313" key="2">
    <source>
        <dbReference type="EMBL" id="KAG6764539.1"/>
    </source>
</evidence>
<dbReference type="EMBL" id="JAAWWB010000016">
    <property type="protein sequence ID" value="KAG6764539.1"/>
    <property type="molecule type" value="Genomic_DNA"/>
</dbReference>
<accession>A0A8X8CT35</accession>
<organism evidence="2 3">
    <name type="scientific">Populus tomentosa</name>
    <name type="common">Chinese white poplar</name>
    <dbReference type="NCBI Taxonomy" id="118781"/>
    <lineage>
        <taxon>Eukaryota</taxon>
        <taxon>Viridiplantae</taxon>
        <taxon>Streptophyta</taxon>
        <taxon>Embryophyta</taxon>
        <taxon>Tracheophyta</taxon>
        <taxon>Spermatophyta</taxon>
        <taxon>Magnoliopsida</taxon>
        <taxon>eudicotyledons</taxon>
        <taxon>Gunneridae</taxon>
        <taxon>Pentapetalae</taxon>
        <taxon>rosids</taxon>
        <taxon>fabids</taxon>
        <taxon>Malpighiales</taxon>
        <taxon>Salicaceae</taxon>
        <taxon>Saliceae</taxon>
        <taxon>Populus</taxon>
    </lineage>
</organism>
<feature type="region of interest" description="Disordered" evidence="1">
    <location>
        <begin position="85"/>
        <end position="107"/>
    </location>
</feature>
<dbReference type="AlphaFoldDB" id="A0A8X8CT35"/>
<protein>
    <recommendedName>
        <fullName evidence="4">FHA domain-containing protein</fullName>
    </recommendedName>
</protein>
<dbReference type="Proteomes" id="UP000886885">
    <property type="component" value="Chromosome 8D"/>
</dbReference>
<feature type="compositionally biased region" description="Basic and acidic residues" evidence="1">
    <location>
        <begin position="85"/>
        <end position="104"/>
    </location>
</feature>
<gene>
    <name evidence="2" type="ORF">POTOM_032013</name>
</gene>
<name>A0A8X8CT35_POPTO</name>
<comment type="caution">
    <text evidence="2">The sequence shown here is derived from an EMBL/GenBank/DDBJ whole genome shotgun (WGS) entry which is preliminary data.</text>
</comment>
<sequence length="158" mass="17841">MQMTFGFLFSSSVGVAIRPTVEHGPGEGETLEFRPGSTVRIGWVVRGNNVTIKDAGISSKHLLFRRGRGRPRKAKALEKELETAVPAEAKRKSSWREGEEKEFKGNASGDNLEKLTLEEWFDSMELTEEIIEGMRREAERVREYMREQKKNKGVGTVG</sequence>
<dbReference type="OrthoDB" id="687730at2759"/>
<reference evidence="2" key="1">
    <citation type="journal article" date="2020" name="bioRxiv">
        <title>Hybrid origin of Populus tomentosa Carr. identified through genome sequencing and phylogenomic analysis.</title>
        <authorList>
            <person name="An X."/>
            <person name="Gao K."/>
            <person name="Chen Z."/>
            <person name="Li J."/>
            <person name="Yang X."/>
            <person name="Yang X."/>
            <person name="Zhou J."/>
            <person name="Guo T."/>
            <person name="Zhao T."/>
            <person name="Huang S."/>
            <person name="Miao D."/>
            <person name="Khan W.U."/>
            <person name="Rao P."/>
            <person name="Ye M."/>
            <person name="Lei B."/>
            <person name="Liao W."/>
            <person name="Wang J."/>
            <person name="Ji L."/>
            <person name="Li Y."/>
            <person name="Guo B."/>
            <person name="Mustafa N.S."/>
            <person name="Li S."/>
            <person name="Yun Q."/>
            <person name="Keller S.R."/>
            <person name="Mao J."/>
            <person name="Zhang R."/>
            <person name="Strauss S.H."/>
        </authorList>
    </citation>
    <scope>NUCLEOTIDE SEQUENCE</scope>
    <source>
        <strain evidence="2">GM15</strain>
        <tissue evidence="2">Leaf</tissue>
    </source>
</reference>
<keyword evidence="3" id="KW-1185">Reference proteome</keyword>